<name>A0AAC9BDG5_9RALS</name>
<protein>
    <submittedName>
        <fullName evidence="1">PGDYG family protein</fullName>
    </submittedName>
</protein>
<dbReference type="EMBL" id="CP012605">
    <property type="protein sequence ID" value="ANH72001.1"/>
    <property type="molecule type" value="Genomic_DNA"/>
</dbReference>
<dbReference type="Proteomes" id="UP000077927">
    <property type="component" value="Chromosome 1"/>
</dbReference>
<organism evidence="1 2">
    <name type="scientific">Ralstonia insidiosa</name>
    <dbReference type="NCBI Taxonomy" id="190721"/>
    <lineage>
        <taxon>Bacteria</taxon>
        <taxon>Pseudomonadati</taxon>
        <taxon>Pseudomonadota</taxon>
        <taxon>Betaproteobacteria</taxon>
        <taxon>Burkholderiales</taxon>
        <taxon>Burkholderiaceae</taxon>
        <taxon>Ralstonia</taxon>
    </lineage>
</organism>
<evidence type="ECO:0000313" key="1">
    <source>
        <dbReference type="EMBL" id="ANH72001.1"/>
    </source>
</evidence>
<sequence>MTMPSLINVDLRNDPAAALFRTRQVVLTVRFAKSDGVVQTLEGPVRYQAGDALMTGPKGEHWPIARARFDATYVSTIEGHTAGTDGPFAKRVREVLARRWDAAFQVTIASGQRLSGRPGDWLVQYCPGDQAVVAADVFDVLYEPVLNR</sequence>
<dbReference type="KEGG" id="rin:ACS15_3254"/>
<dbReference type="InterPro" id="IPR025688">
    <property type="entry name" value="PGDYG_prot"/>
</dbReference>
<dbReference type="Pfam" id="PF14083">
    <property type="entry name" value="PGDYG"/>
    <property type="match status" value="1"/>
</dbReference>
<dbReference type="AlphaFoldDB" id="A0AAC9BDG5"/>
<accession>A0AAC9BDG5</accession>
<proteinExistence type="predicted"/>
<reference evidence="1 2" key="1">
    <citation type="submission" date="2015-09" db="EMBL/GenBank/DDBJ databases">
        <authorList>
            <person name="Xu Y."/>
            <person name="Nagy A."/>
            <person name="Liu N.T."/>
            <person name="Nou X."/>
        </authorList>
    </citation>
    <scope>NUCLEOTIDE SEQUENCE [LARGE SCALE GENOMIC DNA]</scope>
    <source>
        <strain evidence="1 2">FC1138</strain>
    </source>
</reference>
<gene>
    <name evidence="1" type="ORF">ACS15_3254</name>
</gene>
<evidence type="ECO:0000313" key="2">
    <source>
        <dbReference type="Proteomes" id="UP000077927"/>
    </source>
</evidence>